<evidence type="ECO:0000313" key="1">
    <source>
        <dbReference type="EMBL" id="EMO41129.1"/>
    </source>
</evidence>
<dbReference type="EMBL" id="AHOP02000023">
    <property type="protein sequence ID" value="EMO41129.1"/>
    <property type="molecule type" value="Genomic_DNA"/>
</dbReference>
<dbReference type="AlphaFoldDB" id="M6UJ94"/>
<reference evidence="1 2" key="1">
    <citation type="submission" date="2013-01" db="EMBL/GenBank/DDBJ databases">
        <authorList>
            <person name="Harkins D.M."/>
            <person name="Durkin A.S."/>
            <person name="Brinkac L.M."/>
            <person name="Haft D.H."/>
            <person name="Selengut J.D."/>
            <person name="Sanka R."/>
            <person name="DePew J."/>
            <person name="Purushe J."/>
            <person name="Matthias M.A."/>
            <person name="Vinetz J.M."/>
            <person name="Sutton G.G."/>
            <person name="Nierman W.C."/>
            <person name="Fouts D.E."/>
        </authorList>
    </citation>
    <scope>NUCLEOTIDE SEQUENCE [LARGE SCALE GENOMIC DNA]</scope>
    <source>
        <strain evidence="1 2">ZUN142</strain>
    </source>
</reference>
<protein>
    <submittedName>
        <fullName evidence="1">Uncharacterized protein</fullName>
    </submittedName>
</protein>
<sequence>MGILPYFSNINKLDYQNIIPNSSVKNPLNCNQSLEIKNFKEIKNKFKNNKSRQV</sequence>
<accession>M6UJ94</accession>
<evidence type="ECO:0000313" key="2">
    <source>
        <dbReference type="Proteomes" id="UP000012153"/>
    </source>
</evidence>
<organism evidence="1 2">
    <name type="scientific">Leptospira noguchii serovar Autumnalis str. ZUN142</name>
    <dbReference type="NCBI Taxonomy" id="1085540"/>
    <lineage>
        <taxon>Bacteria</taxon>
        <taxon>Pseudomonadati</taxon>
        <taxon>Spirochaetota</taxon>
        <taxon>Spirochaetia</taxon>
        <taxon>Leptospirales</taxon>
        <taxon>Leptospiraceae</taxon>
        <taxon>Leptospira</taxon>
    </lineage>
</organism>
<name>M6UJ94_9LEPT</name>
<proteinExistence type="predicted"/>
<comment type="caution">
    <text evidence="1">The sequence shown here is derived from an EMBL/GenBank/DDBJ whole genome shotgun (WGS) entry which is preliminary data.</text>
</comment>
<dbReference type="Proteomes" id="UP000012153">
    <property type="component" value="Unassembled WGS sequence"/>
</dbReference>
<gene>
    <name evidence="1" type="ORF">LEP1GSC186_2959</name>
</gene>